<dbReference type="Proteomes" id="UP000492821">
    <property type="component" value="Unassembled WGS sequence"/>
</dbReference>
<name>A0A7E4UPK6_PANRE</name>
<dbReference type="AlphaFoldDB" id="A0A7E4UPK6"/>
<sequence length="136" mass="15682">MFQLKQEYRQECKDNIINQGVDLEIAKSKEDVIMEPMEYETEISHNTFEEASDSNFDFDRVSNASSEYDVDLVQDEDQPEDNLGDLLDSEPIYSYNMMLFRMPPVPFGSARLSSHHSLVSWKILFGKSMVSRLADA</sequence>
<accession>A0A7E4UPK6</accession>
<keyword evidence="1" id="KW-1185">Reference proteome</keyword>
<protein>
    <submittedName>
        <fullName evidence="2">Ovule protein</fullName>
    </submittedName>
</protein>
<reference evidence="2" key="2">
    <citation type="submission" date="2020-10" db="UniProtKB">
        <authorList>
            <consortium name="WormBaseParasite"/>
        </authorList>
    </citation>
    <scope>IDENTIFICATION</scope>
</reference>
<proteinExistence type="predicted"/>
<organism evidence="1 2">
    <name type="scientific">Panagrellus redivivus</name>
    <name type="common">Microworm</name>
    <dbReference type="NCBI Taxonomy" id="6233"/>
    <lineage>
        <taxon>Eukaryota</taxon>
        <taxon>Metazoa</taxon>
        <taxon>Ecdysozoa</taxon>
        <taxon>Nematoda</taxon>
        <taxon>Chromadorea</taxon>
        <taxon>Rhabditida</taxon>
        <taxon>Tylenchina</taxon>
        <taxon>Panagrolaimomorpha</taxon>
        <taxon>Panagrolaimoidea</taxon>
        <taxon>Panagrolaimidae</taxon>
        <taxon>Panagrellus</taxon>
    </lineage>
</organism>
<evidence type="ECO:0000313" key="2">
    <source>
        <dbReference type="WBParaSite" id="Pan_g10935.t1"/>
    </source>
</evidence>
<dbReference type="WBParaSite" id="Pan_g10935.t1">
    <property type="protein sequence ID" value="Pan_g10935.t1"/>
    <property type="gene ID" value="Pan_g10935"/>
</dbReference>
<reference evidence="1" key="1">
    <citation type="journal article" date="2013" name="Genetics">
        <title>The draft genome and transcriptome of Panagrellus redivivus are shaped by the harsh demands of a free-living lifestyle.</title>
        <authorList>
            <person name="Srinivasan J."/>
            <person name="Dillman A.R."/>
            <person name="Macchietto M.G."/>
            <person name="Heikkinen L."/>
            <person name="Lakso M."/>
            <person name="Fracchia K.M."/>
            <person name="Antoshechkin I."/>
            <person name="Mortazavi A."/>
            <person name="Wong G."/>
            <person name="Sternberg P.W."/>
        </authorList>
    </citation>
    <scope>NUCLEOTIDE SEQUENCE [LARGE SCALE GENOMIC DNA]</scope>
    <source>
        <strain evidence="1">MT8872</strain>
    </source>
</reference>
<evidence type="ECO:0000313" key="1">
    <source>
        <dbReference type="Proteomes" id="UP000492821"/>
    </source>
</evidence>